<dbReference type="EMBL" id="QUTH01004376">
    <property type="protein sequence ID" value="RHZ14168.1"/>
    <property type="molecule type" value="Genomic_DNA"/>
</dbReference>
<dbReference type="EMBL" id="QUTC01009374">
    <property type="protein sequence ID" value="RHY41498.1"/>
    <property type="molecule type" value="Genomic_DNA"/>
</dbReference>
<feature type="repeat" description="ANK" evidence="1">
    <location>
        <begin position="35"/>
        <end position="67"/>
    </location>
</feature>
<keyword evidence="1" id="KW-0040">ANK repeat</keyword>
<sequence>MQGRTPLHIAASAGRDDVLQLLLLHGANLNAVDDHGMTPLHASALAGHVSVAHSLLVATLDATSLGSNDSKIAITLHHRRTCMKENALHIAGI</sequence>
<protein>
    <submittedName>
        <fullName evidence="2">Uncharacterized protein</fullName>
    </submittedName>
</protein>
<dbReference type="PANTHER" id="PTHR22677:SF4">
    <property type="entry name" value="USHER SYNDROME TYPE-1G PROTEIN-LIKE PROTEIN"/>
    <property type="match status" value="1"/>
</dbReference>
<name>A0A397CBC8_APHAT</name>
<evidence type="ECO:0000313" key="6">
    <source>
        <dbReference type="EMBL" id="RHZ21054.1"/>
    </source>
</evidence>
<dbReference type="Proteomes" id="UP000286510">
    <property type="component" value="Unassembled WGS sequence"/>
</dbReference>
<dbReference type="Proteomes" id="UP000265716">
    <property type="component" value="Unassembled WGS sequence"/>
</dbReference>
<dbReference type="EMBL" id="QUTI01028190">
    <property type="protein sequence ID" value="RLO04813.1"/>
    <property type="molecule type" value="Genomic_DNA"/>
</dbReference>
<dbReference type="PROSITE" id="PS50088">
    <property type="entry name" value="ANK_REPEAT"/>
    <property type="match status" value="2"/>
</dbReference>
<dbReference type="VEuPathDB" id="FungiDB:H257_15549"/>
<dbReference type="PROSITE" id="PS50297">
    <property type="entry name" value="ANK_REP_REGION"/>
    <property type="match status" value="2"/>
</dbReference>
<dbReference type="PANTHER" id="PTHR22677">
    <property type="entry name" value="ANKYRIN REPEAT DOMAIN-CONTAINING PROTEIN 60"/>
    <property type="match status" value="1"/>
</dbReference>
<organism evidence="2 8">
    <name type="scientific">Aphanomyces astaci</name>
    <name type="common">Crayfish plague agent</name>
    <dbReference type="NCBI Taxonomy" id="112090"/>
    <lineage>
        <taxon>Eukaryota</taxon>
        <taxon>Sar</taxon>
        <taxon>Stramenopiles</taxon>
        <taxon>Oomycota</taxon>
        <taxon>Saprolegniomycetes</taxon>
        <taxon>Saprolegniales</taxon>
        <taxon>Verrucalvaceae</taxon>
        <taxon>Aphanomyces</taxon>
    </lineage>
</organism>
<dbReference type="InterPro" id="IPR039323">
    <property type="entry name" value="ANKRD_45/46/60"/>
</dbReference>
<evidence type="ECO:0000313" key="9">
    <source>
        <dbReference type="Proteomes" id="UP000266196"/>
    </source>
</evidence>
<evidence type="ECO:0000313" key="12">
    <source>
        <dbReference type="Proteomes" id="UP000285712"/>
    </source>
</evidence>
<evidence type="ECO:0000256" key="1">
    <source>
        <dbReference type="PROSITE-ProRule" id="PRU00023"/>
    </source>
</evidence>
<gene>
    <name evidence="3" type="ORF">DYB26_003583</name>
    <name evidence="7" type="ORF">DYB28_006051</name>
    <name evidence="6" type="ORF">DYB31_014460</name>
    <name evidence="4" type="ORF">DYB35_005839</name>
    <name evidence="5" type="ORF">DYB37_006423</name>
    <name evidence="2" type="ORF">DYB38_007532</name>
</gene>
<reference evidence="7 10" key="1">
    <citation type="journal article" date="2018" name="J. Invertebr. Pathol.">
        <title>New genotyping method for the causative agent of crayfish plague (Aphanomyces astaci) based on whole genome data.</title>
        <authorList>
            <person name="Minardi D."/>
            <person name="Studholme D.J."/>
            <person name="van der Giezen M."/>
            <person name="Pretto T."/>
            <person name="Oidtmann B."/>
        </authorList>
    </citation>
    <scope>NUCLEOTIDE SEQUENCE [LARGE SCALE GENOMIC DNA]</scope>
    <source>
        <strain evidence="7 10">KB13</strain>
    </source>
</reference>
<dbReference type="InterPro" id="IPR002110">
    <property type="entry name" value="Ankyrin_rpt"/>
</dbReference>
<dbReference type="EMBL" id="QUTF01022114">
    <property type="protein sequence ID" value="RHY90524.1"/>
    <property type="molecule type" value="Genomic_DNA"/>
</dbReference>
<evidence type="ECO:0000313" key="13">
    <source>
        <dbReference type="Proteomes" id="UP000286510"/>
    </source>
</evidence>
<evidence type="ECO:0000313" key="5">
    <source>
        <dbReference type="EMBL" id="RHZ14168.1"/>
    </source>
</evidence>
<dbReference type="Proteomes" id="UP000285712">
    <property type="component" value="Unassembled WGS sequence"/>
</dbReference>
<dbReference type="EMBL" id="QUTE01009056">
    <property type="protein sequence ID" value="RHZ21054.1"/>
    <property type="molecule type" value="Genomic_DNA"/>
</dbReference>
<dbReference type="AlphaFoldDB" id="A0A397CBC8"/>
<evidence type="ECO:0000313" key="11">
    <source>
        <dbReference type="Proteomes" id="UP000285430"/>
    </source>
</evidence>
<dbReference type="Pfam" id="PF12796">
    <property type="entry name" value="Ank_2"/>
    <property type="match status" value="1"/>
</dbReference>
<comment type="caution">
    <text evidence="2">The sequence shown here is derived from an EMBL/GenBank/DDBJ whole genome shotgun (WGS) entry which is preliminary data.</text>
</comment>
<evidence type="ECO:0000313" key="7">
    <source>
        <dbReference type="EMBL" id="RLO04813.1"/>
    </source>
</evidence>
<dbReference type="EMBL" id="QUTG01002555">
    <property type="protein sequence ID" value="RHY95787.1"/>
    <property type="molecule type" value="Genomic_DNA"/>
</dbReference>
<evidence type="ECO:0000313" key="2">
    <source>
        <dbReference type="EMBL" id="RHY41498.1"/>
    </source>
</evidence>
<evidence type="ECO:0000313" key="4">
    <source>
        <dbReference type="EMBL" id="RHY95787.1"/>
    </source>
</evidence>
<accession>A0A397CBC8</accession>
<dbReference type="InterPro" id="IPR036770">
    <property type="entry name" value="Ankyrin_rpt-contain_sf"/>
</dbReference>
<feature type="repeat" description="ANK" evidence="1">
    <location>
        <begin position="2"/>
        <end position="34"/>
    </location>
</feature>
<dbReference type="SUPFAM" id="SSF48403">
    <property type="entry name" value="Ankyrin repeat"/>
    <property type="match status" value="1"/>
</dbReference>
<dbReference type="Proteomes" id="UP000266196">
    <property type="component" value="Unassembled WGS sequence"/>
</dbReference>
<evidence type="ECO:0000313" key="3">
    <source>
        <dbReference type="EMBL" id="RHY90524.1"/>
    </source>
</evidence>
<proteinExistence type="predicted"/>
<dbReference type="Gene3D" id="1.25.40.20">
    <property type="entry name" value="Ankyrin repeat-containing domain"/>
    <property type="match status" value="1"/>
</dbReference>
<dbReference type="Proteomes" id="UP000275652">
    <property type="component" value="Unassembled WGS sequence"/>
</dbReference>
<dbReference type="SMART" id="SM00248">
    <property type="entry name" value="ANK"/>
    <property type="match status" value="2"/>
</dbReference>
<evidence type="ECO:0000313" key="8">
    <source>
        <dbReference type="Proteomes" id="UP000265716"/>
    </source>
</evidence>
<evidence type="ECO:0000313" key="10">
    <source>
        <dbReference type="Proteomes" id="UP000275652"/>
    </source>
</evidence>
<dbReference type="Proteomes" id="UP000285430">
    <property type="component" value="Unassembled WGS sequence"/>
</dbReference>
<reference evidence="8 9" key="2">
    <citation type="submission" date="2018-08" db="EMBL/GenBank/DDBJ databases">
        <title>Aphanomyces genome sequencing and annotation.</title>
        <authorList>
            <person name="Minardi D."/>
            <person name="Oidtmann B."/>
            <person name="Van Der Giezen M."/>
            <person name="Studholme D.J."/>
        </authorList>
    </citation>
    <scope>NUCLEOTIDE SEQUENCE [LARGE SCALE GENOMIC DNA]</scope>
    <source>
        <strain evidence="6 9">197901</strain>
        <strain evidence="5 11">Da</strain>
        <strain evidence="3 13">FDL457</strain>
        <strain evidence="2 8">SA</strain>
        <strain evidence="4 12">Sv</strain>
    </source>
</reference>